<dbReference type="SUPFAM" id="SSF82714">
    <property type="entry name" value="Multidrug efflux transporter AcrB TolC docking domain, DN and DC subdomains"/>
    <property type="match status" value="1"/>
</dbReference>
<dbReference type="InterPro" id="IPR001036">
    <property type="entry name" value="Acrflvin-R"/>
</dbReference>
<gene>
    <name evidence="1" type="primary">czcA_4</name>
    <name evidence="1" type="ORF">Q31b_31640</name>
</gene>
<accession>A0A5C6DYA9</accession>
<dbReference type="EMBL" id="SJPY01000005">
    <property type="protein sequence ID" value="TWU39849.1"/>
    <property type="molecule type" value="Genomic_DNA"/>
</dbReference>
<dbReference type="Gene3D" id="3.30.2090.10">
    <property type="entry name" value="Multidrug efflux transporter AcrB TolC docking domain, DN and DC subdomains"/>
    <property type="match status" value="1"/>
</dbReference>
<dbReference type="AlphaFoldDB" id="A0A5C6DYA9"/>
<evidence type="ECO:0000313" key="2">
    <source>
        <dbReference type="Proteomes" id="UP000315471"/>
    </source>
</evidence>
<dbReference type="Pfam" id="PF00873">
    <property type="entry name" value="ACR_tran"/>
    <property type="match status" value="1"/>
</dbReference>
<dbReference type="GO" id="GO:0005886">
    <property type="term" value="C:plasma membrane"/>
    <property type="evidence" value="ECO:0007669"/>
    <property type="project" value="TreeGrafter"/>
</dbReference>
<dbReference type="PANTHER" id="PTHR32063">
    <property type="match status" value="1"/>
</dbReference>
<evidence type="ECO:0000313" key="1">
    <source>
        <dbReference type="EMBL" id="TWU39849.1"/>
    </source>
</evidence>
<keyword evidence="2" id="KW-1185">Reference proteome</keyword>
<proteinExistence type="predicted"/>
<comment type="caution">
    <text evidence="1">The sequence shown here is derived from an EMBL/GenBank/DDBJ whole genome shotgun (WGS) entry which is preliminary data.</text>
</comment>
<dbReference type="GO" id="GO:0042910">
    <property type="term" value="F:xenobiotic transmembrane transporter activity"/>
    <property type="evidence" value="ECO:0007669"/>
    <property type="project" value="TreeGrafter"/>
</dbReference>
<sequence length="165" mass="18771">MAFYGLTRAFVANILQTALQGEVVSQVLEGQRRFDLLIRLEEEYRTDYKNLGRLRIDLPSDNDHKSRGQIELREVAEISEGTGPNAVNRENARRRIVIRCNTDGHDLASAVEEIKQKLDQQVMYSLIMSIATSDPLEVQMYKQAIPPDAGIVHITVEVHQDRLAR</sequence>
<organism evidence="1 2">
    <name type="scientific">Novipirellula aureliae</name>
    <dbReference type="NCBI Taxonomy" id="2527966"/>
    <lineage>
        <taxon>Bacteria</taxon>
        <taxon>Pseudomonadati</taxon>
        <taxon>Planctomycetota</taxon>
        <taxon>Planctomycetia</taxon>
        <taxon>Pirellulales</taxon>
        <taxon>Pirellulaceae</taxon>
        <taxon>Novipirellula</taxon>
    </lineage>
</organism>
<dbReference type="Gene3D" id="3.30.70.1440">
    <property type="entry name" value="Multidrug efflux transporter AcrB pore domain"/>
    <property type="match status" value="1"/>
</dbReference>
<dbReference type="Proteomes" id="UP000315471">
    <property type="component" value="Unassembled WGS sequence"/>
</dbReference>
<name>A0A5C6DYA9_9BACT</name>
<protein>
    <submittedName>
        <fullName evidence="1">Cobalt-zinc-cadmium resistance protein CzcA</fullName>
    </submittedName>
</protein>
<reference evidence="1 2" key="1">
    <citation type="submission" date="2019-02" db="EMBL/GenBank/DDBJ databases">
        <title>Deep-cultivation of Planctomycetes and their phenomic and genomic characterization uncovers novel biology.</title>
        <authorList>
            <person name="Wiegand S."/>
            <person name="Jogler M."/>
            <person name="Boedeker C."/>
            <person name="Pinto D."/>
            <person name="Vollmers J."/>
            <person name="Rivas-Marin E."/>
            <person name="Kohn T."/>
            <person name="Peeters S.H."/>
            <person name="Heuer A."/>
            <person name="Rast P."/>
            <person name="Oberbeckmann S."/>
            <person name="Bunk B."/>
            <person name="Jeske O."/>
            <person name="Meyerdierks A."/>
            <person name="Storesund J.E."/>
            <person name="Kallscheuer N."/>
            <person name="Luecker S."/>
            <person name="Lage O.M."/>
            <person name="Pohl T."/>
            <person name="Merkel B.J."/>
            <person name="Hornburger P."/>
            <person name="Mueller R.-W."/>
            <person name="Bruemmer F."/>
            <person name="Labrenz M."/>
            <person name="Spormann A.M."/>
            <person name="Op Den Camp H."/>
            <person name="Overmann J."/>
            <person name="Amann R."/>
            <person name="Jetten M.S.M."/>
            <person name="Mascher T."/>
            <person name="Medema M.H."/>
            <person name="Devos D.P."/>
            <person name="Kaster A.-K."/>
            <person name="Ovreas L."/>
            <person name="Rohde M."/>
            <person name="Galperin M.Y."/>
            <person name="Jogler C."/>
        </authorList>
    </citation>
    <scope>NUCLEOTIDE SEQUENCE [LARGE SCALE GENOMIC DNA]</scope>
    <source>
        <strain evidence="1 2">Q31b</strain>
    </source>
</reference>
<dbReference type="PANTHER" id="PTHR32063:SF4">
    <property type="entry name" value="SLR6043 PROTEIN"/>
    <property type="match status" value="1"/>
</dbReference>
<dbReference type="InterPro" id="IPR027463">
    <property type="entry name" value="AcrB_DN_DC_subdom"/>
</dbReference>